<organism evidence="2 3">
    <name type="scientific">Pinctada imbricata</name>
    <name type="common">Atlantic pearl-oyster</name>
    <name type="synonym">Pinctada martensii</name>
    <dbReference type="NCBI Taxonomy" id="66713"/>
    <lineage>
        <taxon>Eukaryota</taxon>
        <taxon>Metazoa</taxon>
        <taxon>Spiralia</taxon>
        <taxon>Lophotrochozoa</taxon>
        <taxon>Mollusca</taxon>
        <taxon>Bivalvia</taxon>
        <taxon>Autobranchia</taxon>
        <taxon>Pteriomorphia</taxon>
        <taxon>Pterioida</taxon>
        <taxon>Pterioidea</taxon>
        <taxon>Pteriidae</taxon>
        <taxon>Pinctada</taxon>
    </lineage>
</organism>
<dbReference type="PANTHER" id="PTHR15673:SF2">
    <property type="entry name" value="IQ CALMODULIN-BINDING MOTIF-CONTAINING PROTEIN 1"/>
    <property type="match status" value="1"/>
</dbReference>
<dbReference type="Gene3D" id="1.20.5.190">
    <property type="match status" value="2"/>
</dbReference>
<accession>A0AA88YJH7</accession>
<dbReference type="PROSITE" id="PS50096">
    <property type="entry name" value="IQ"/>
    <property type="match status" value="2"/>
</dbReference>
<feature type="coiled-coil region" evidence="1">
    <location>
        <begin position="336"/>
        <end position="363"/>
    </location>
</feature>
<protein>
    <recommendedName>
        <fullName evidence="4">IQ calmodulin-binding motif-containing protein 1</fullName>
    </recommendedName>
</protein>
<dbReference type="CDD" id="cd23767">
    <property type="entry name" value="IQCD"/>
    <property type="match status" value="1"/>
</dbReference>
<dbReference type="SMART" id="SM00015">
    <property type="entry name" value="IQ"/>
    <property type="match status" value="3"/>
</dbReference>
<evidence type="ECO:0000256" key="1">
    <source>
        <dbReference type="SAM" id="Coils"/>
    </source>
</evidence>
<dbReference type="InterPro" id="IPR000048">
    <property type="entry name" value="IQ_motif_EF-hand-BS"/>
</dbReference>
<dbReference type="GO" id="GO:0060271">
    <property type="term" value="P:cilium assembly"/>
    <property type="evidence" value="ECO:0007669"/>
    <property type="project" value="InterPro"/>
</dbReference>
<sequence length="590" mass="68886">MSRFSSPERDKRVINLAAEVAETRDRKVPNLLLNLREILAAAPGSTQDGKRVRRECWEYNLVQVLILVLKQDFSIVDGDWQTATALCAILSQICSGIELQKADKKKYEEELLPEAINNMFLVARRIQARVNAIPDRPSMLRERQRLLMCYKGILETITQLTWNYSDLAADVLECPWLLQLLISDEADSVIGVMEMLPRVLRVSKTALSEINKKLRLSILDELIYKLSVNMEVAIGAAAAKCVLRICDYHKSVIDVLCTRYKGLRPLLRKWEGAGFNRDLRDLTLLLQAGNAQRAENERLARAAVTIQAIWKGFIIRKRLNRANKAFTKFHRSFRHKQVVMEQRKELAKEALELERRLKLNRQKIMREFKEKQLHTIEILPASHVDKYFEREQTQAAIQIQKCWRGFHSRQSMFDKRILVQRYKAAVILQRGVRRWLERVEKKKKKPIASLKPAGLTEDRRVQLQQKIIQYREDNPPQSIKREDLEKGHKLAADMLHRYYVTLRSNRLKQQHRDAIMARLETDSELVSLAPSLQSATEKDVEMYSSHSLPIATKARTDHIETLKLLRQPWWKKLKDEIQDQEYEEEDVLLF</sequence>
<evidence type="ECO:0000313" key="3">
    <source>
        <dbReference type="Proteomes" id="UP001186944"/>
    </source>
</evidence>
<dbReference type="Pfam" id="PF00612">
    <property type="entry name" value="IQ"/>
    <property type="match status" value="3"/>
</dbReference>
<dbReference type="GO" id="GO:0005516">
    <property type="term" value="F:calmodulin binding"/>
    <property type="evidence" value="ECO:0007669"/>
    <property type="project" value="InterPro"/>
</dbReference>
<dbReference type="GO" id="GO:0005929">
    <property type="term" value="C:cilium"/>
    <property type="evidence" value="ECO:0007669"/>
    <property type="project" value="TreeGrafter"/>
</dbReference>
<proteinExistence type="predicted"/>
<keyword evidence="1" id="KW-0175">Coiled coil</keyword>
<evidence type="ECO:0008006" key="4">
    <source>
        <dbReference type="Google" id="ProtNLM"/>
    </source>
</evidence>
<evidence type="ECO:0000313" key="2">
    <source>
        <dbReference type="EMBL" id="KAK3106409.1"/>
    </source>
</evidence>
<dbReference type="InterPro" id="IPR028765">
    <property type="entry name" value="IQCB1"/>
</dbReference>
<name>A0AA88YJH7_PINIB</name>
<comment type="caution">
    <text evidence="2">The sequence shown here is derived from an EMBL/GenBank/DDBJ whole genome shotgun (WGS) entry which is preliminary data.</text>
</comment>
<dbReference type="PANTHER" id="PTHR15673">
    <property type="entry name" value="IQ CALMODULIN-BINDING MOTIF CONTAINING PROTEIN 1"/>
    <property type="match status" value="1"/>
</dbReference>
<dbReference type="Proteomes" id="UP001186944">
    <property type="component" value="Unassembled WGS sequence"/>
</dbReference>
<gene>
    <name evidence="2" type="ORF">FSP39_019392</name>
</gene>
<keyword evidence="3" id="KW-1185">Reference proteome</keyword>
<reference evidence="2" key="1">
    <citation type="submission" date="2019-08" db="EMBL/GenBank/DDBJ databases">
        <title>The improved chromosome-level genome for the pearl oyster Pinctada fucata martensii using PacBio sequencing and Hi-C.</title>
        <authorList>
            <person name="Zheng Z."/>
        </authorList>
    </citation>
    <scope>NUCLEOTIDE SEQUENCE</scope>
    <source>
        <strain evidence="2">ZZ-2019</strain>
        <tissue evidence="2">Adductor muscle</tissue>
    </source>
</reference>
<dbReference type="EMBL" id="VSWD01000003">
    <property type="protein sequence ID" value="KAK3106409.1"/>
    <property type="molecule type" value="Genomic_DNA"/>
</dbReference>
<dbReference type="AlphaFoldDB" id="A0AA88YJH7"/>